<evidence type="ECO:0000256" key="1">
    <source>
        <dbReference type="ARBA" id="ARBA00000085"/>
    </source>
</evidence>
<keyword evidence="10 17" id="KW-0067">ATP-binding</keyword>
<dbReference type="SMART" id="SM00304">
    <property type="entry name" value="HAMP"/>
    <property type="match status" value="1"/>
</dbReference>
<comment type="caution">
    <text evidence="17">The sequence shown here is derived from an EMBL/GenBank/DDBJ whole genome shotgun (WGS) entry which is preliminary data.</text>
</comment>
<evidence type="ECO:0000259" key="16">
    <source>
        <dbReference type="PROSITE" id="PS50885"/>
    </source>
</evidence>
<feature type="transmembrane region" description="Helical" evidence="14">
    <location>
        <begin position="12"/>
        <end position="35"/>
    </location>
</feature>
<dbReference type="SUPFAM" id="SSF55874">
    <property type="entry name" value="ATPase domain of HSP90 chaperone/DNA topoisomerase II/histidine kinase"/>
    <property type="match status" value="1"/>
</dbReference>
<accession>A0ABW8SRS0</accession>
<evidence type="ECO:0000256" key="9">
    <source>
        <dbReference type="ARBA" id="ARBA00022777"/>
    </source>
</evidence>
<evidence type="ECO:0000256" key="8">
    <source>
        <dbReference type="ARBA" id="ARBA00022741"/>
    </source>
</evidence>
<keyword evidence="18" id="KW-1185">Reference proteome</keyword>
<evidence type="ECO:0000256" key="7">
    <source>
        <dbReference type="ARBA" id="ARBA00022692"/>
    </source>
</evidence>
<reference evidence="17 18" key="1">
    <citation type="submission" date="2024-11" db="EMBL/GenBank/DDBJ databases">
        <authorList>
            <person name="Heng Y.C."/>
            <person name="Lim A.C.H."/>
            <person name="Lee J.K.Y."/>
            <person name="Kittelmann S."/>
        </authorList>
    </citation>
    <scope>NUCLEOTIDE SEQUENCE [LARGE SCALE GENOMIC DNA]</scope>
    <source>
        <strain evidence="17 18">WILCCON 0269</strain>
    </source>
</reference>
<dbReference type="InterPro" id="IPR050398">
    <property type="entry name" value="HssS/ArlS-like"/>
</dbReference>
<keyword evidence="6" id="KW-0808">Transferase</keyword>
<comment type="subcellular location">
    <subcellularLocation>
        <location evidence="2">Cell membrane</location>
        <topology evidence="2">Multi-pass membrane protein</topology>
    </subcellularLocation>
</comment>
<dbReference type="InterPro" id="IPR004358">
    <property type="entry name" value="Sig_transdc_His_kin-like_C"/>
</dbReference>
<keyword evidence="13 14" id="KW-0472">Membrane</keyword>
<dbReference type="CDD" id="cd06225">
    <property type="entry name" value="HAMP"/>
    <property type="match status" value="1"/>
</dbReference>
<organism evidence="17 18">
    <name type="scientific">Candidatus Clostridium eludens</name>
    <dbReference type="NCBI Taxonomy" id="3381663"/>
    <lineage>
        <taxon>Bacteria</taxon>
        <taxon>Bacillati</taxon>
        <taxon>Bacillota</taxon>
        <taxon>Clostridia</taxon>
        <taxon>Eubacteriales</taxon>
        <taxon>Clostridiaceae</taxon>
        <taxon>Clostridium</taxon>
    </lineage>
</organism>
<keyword evidence="4" id="KW-1003">Cell membrane</keyword>
<dbReference type="PRINTS" id="PR00344">
    <property type="entry name" value="BCTRLSENSOR"/>
</dbReference>
<comment type="catalytic activity">
    <reaction evidence="1">
        <text>ATP + protein L-histidine = ADP + protein N-phospho-L-histidine.</text>
        <dbReference type="EC" id="2.7.13.3"/>
    </reaction>
</comment>
<evidence type="ECO:0000259" key="15">
    <source>
        <dbReference type="PROSITE" id="PS50109"/>
    </source>
</evidence>
<dbReference type="Pfam" id="PF00672">
    <property type="entry name" value="HAMP"/>
    <property type="match status" value="1"/>
</dbReference>
<keyword evidence="5" id="KW-0597">Phosphoprotein</keyword>
<dbReference type="Pfam" id="PF00512">
    <property type="entry name" value="HisKA"/>
    <property type="match status" value="1"/>
</dbReference>
<dbReference type="SUPFAM" id="SSF47384">
    <property type="entry name" value="Homodimeric domain of signal transducing histidine kinase"/>
    <property type="match status" value="1"/>
</dbReference>
<dbReference type="Gene3D" id="1.10.287.130">
    <property type="match status" value="1"/>
</dbReference>
<evidence type="ECO:0000313" key="18">
    <source>
        <dbReference type="Proteomes" id="UP001623660"/>
    </source>
</evidence>
<dbReference type="InterPro" id="IPR003594">
    <property type="entry name" value="HATPase_dom"/>
</dbReference>
<name>A0ABW8SRS0_9CLOT</name>
<dbReference type="Proteomes" id="UP001623660">
    <property type="component" value="Unassembled WGS sequence"/>
</dbReference>
<evidence type="ECO:0000256" key="3">
    <source>
        <dbReference type="ARBA" id="ARBA00012438"/>
    </source>
</evidence>
<dbReference type="PROSITE" id="PS50109">
    <property type="entry name" value="HIS_KIN"/>
    <property type="match status" value="1"/>
</dbReference>
<dbReference type="SMART" id="SM00388">
    <property type="entry name" value="HisKA"/>
    <property type="match status" value="1"/>
</dbReference>
<dbReference type="Pfam" id="PF02518">
    <property type="entry name" value="HATPase_c"/>
    <property type="match status" value="1"/>
</dbReference>
<evidence type="ECO:0000256" key="14">
    <source>
        <dbReference type="SAM" id="Phobius"/>
    </source>
</evidence>
<dbReference type="InterPro" id="IPR036890">
    <property type="entry name" value="HATPase_C_sf"/>
</dbReference>
<gene>
    <name evidence="17" type="ORF">ACJDU8_20050</name>
</gene>
<keyword evidence="12" id="KW-0902">Two-component regulatory system</keyword>
<keyword evidence="9" id="KW-0418">Kinase</keyword>
<evidence type="ECO:0000256" key="5">
    <source>
        <dbReference type="ARBA" id="ARBA00022553"/>
    </source>
</evidence>
<evidence type="ECO:0000256" key="10">
    <source>
        <dbReference type="ARBA" id="ARBA00022840"/>
    </source>
</evidence>
<dbReference type="EMBL" id="JBJHZX010000039">
    <property type="protein sequence ID" value="MFL0197841.1"/>
    <property type="molecule type" value="Genomic_DNA"/>
</dbReference>
<dbReference type="RefSeq" id="WP_406793948.1">
    <property type="nucleotide sequence ID" value="NZ_JBJHZX010000039.1"/>
</dbReference>
<proteinExistence type="predicted"/>
<dbReference type="InterPro" id="IPR003661">
    <property type="entry name" value="HisK_dim/P_dom"/>
</dbReference>
<keyword evidence="7 14" id="KW-0812">Transmembrane</keyword>
<keyword evidence="8" id="KW-0547">Nucleotide-binding</keyword>
<feature type="domain" description="HAMP" evidence="16">
    <location>
        <begin position="187"/>
        <end position="239"/>
    </location>
</feature>
<dbReference type="InterPro" id="IPR003660">
    <property type="entry name" value="HAMP_dom"/>
</dbReference>
<dbReference type="Gene3D" id="3.30.565.10">
    <property type="entry name" value="Histidine kinase-like ATPase, C-terminal domain"/>
    <property type="match status" value="1"/>
</dbReference>
<dbReference type="SMART" id="SM00387">
    <property type="entry name" value="HATPase_c"/>
    <property type="match status" value="1"/>
</dbReference>
<dbReference type="Gene3D" id="6.10.340.10">
    <property type="match status" value="1"/>
</dbReference>
<dbReference type="InterPro" id="IPR005467">
    <property type="entry name" value="His_kinase_dom"/>
</dbReference>
<dbReference type="CDD" id="cd00082">
    <property type="entry name" value="HisKA"/>
    <property type="match status" value="1"/>
</dbReference>
<dbReference type="PANTHER" id="PTHR45528">
    <property type="entry name" value="SENSOR HISTIDINE KINASE CPXA"/>
    <property type="match status" value="1"/>
</dbReference>
<keyword evidence="11 14" id="KW-1133">Transmembrane helix</keyword>
<feature type="transmembrane region" description="Helical" evidence="14">
    <location>
        <begin position="163"/>
        <end position="186"/>
    </location>
</feature>
<evidence type="ECO:0000256" key="13">
    <source>
        <dbReference type="ARBA" id="ARBA00023136"/>
    </source>
</evidence>
<dbReference type="PANTHER" id="PTHR45528:SF1">
    <property type="entry name" value="SENSOR HISTIDINE KINASE CPXA"/>
    <property type="match status" value="1"/>
</dbReference>
<protein>
    <recommendedName>
        <fullName evidence="3">histidine kinase</fullName>
        <ecNumber evidence="3">2.7.13.3</ecNumber>
    </recommendedName>
</protein>
<evidence type="ECO:0000256" key="2">
    <source>
        <dbReference type="ARBA" id="ARBA00004651"/>
    </source>
</evidence>
<dbReference type="EC" id="2.7.13.3" evidence="3"/>
<evidence type="ECO:0000256" key="12">
    <source>
        <dbReference type="ARBA" id="ARBA00023012"/>
    </source>
</evidence>
<sequence>MKIFKIKSLMLRIWMTFTIMILVIICCISFLYLFAFRIFDENAKIQDLTAAHDMLVKNNNFQDPLRFDKLKNLMSIKNLIVNIDGSKTQIVDINNPHDEPPPPEDQERNWIIGFIKYVGKDEKEFKEYHNNTKFFFIISPIKNENSQKSYLITYMPYFFDNSILYKIIIIGIVFIVIAFFTAKFIAGYISRPLKELENYTKRIASKHWGEPIKIKSNDEIGSLANSMNVMQKKLKYAEENEKLFFQSISHDLKTPVMVIMSHAEAIMDGVYIDSVEKTAEIIKDESVNLERKIKKVLYLNTLEYMLENNIRNENINLQDILNDIIHRFQAFNSNIRWDLNIKNSIILANKEKVIVSIENILDNALRYAKTTIKIALKREDNFATIEIYNDGNTIESKNIERIFDSMYKGKKGNFGLGLAISKKIIDFYNGDIKAVNRENGVSFIIKYPIKNKH</sequence>
<evidence type="ECO:0000256" key="4">
    <source>
        <dbReference type="ARBA" id="ARBA00022475"/>
    </source>
</evidence>
<dbReference type="InterPro" id="IPR036097">
    <property type="entry name" value="HisK_dim/P_sf"/>
</dbReference>
<feature type="domain" description="Histidine kinase" evidence="15">
    <location>
        <begin position="247"/>
        <end position="451"/>
    </location>
</feature>
<evidence type="ECO:0000256" key="11">
    <source>
        <dbReference type="ARBA" id="ARBA00022989"/>
    </source>
</evidence>
<evidence type="ECO:0000313" key="17">
    <source>
        <dbReference type="EMBL" id="MFL0197841.1"/>
    </source>
</evidence>
<dbReference type="GO" id="GO:0005524">
    <property type="term" value="F:ATP binding"/>
    <property type="evidence" value="ECO:0007669"/>
    <property type="project" value="UniProtKB-KW"/>
</dbReference>
<dbReference type="PROSITE" id="PS50885">
    <property type="entry name" value="HAMP"/>
    <property type="match status" value="1"/>
</dbReference>
<dbReference type="SUPFAM" id="SSF158472">
    <property type="entry name" value="HAMP domain-like"/>
    <property type="match status" value="1"/>
</dbReference>
<evidence type="ECO:0000256" key="6">
    <source>
        <dbReference type="ARBA" id="ARBA00022679"/>
    </source>
</evidence>